<proteinExistence type="predicted"/>
<reference evidence="1" key="1">
    <citation type="submission" date="2023-10" db="EMBL/GenBank/DDBJ databases">
        <title>Genome assembly of Pristionchus species.</title>
        <authorList>
            <person name="Yoshida K."/>
            <person name="Sommer R.J."/>
        </authorList>
    </citation>
    <scope>NUCLEOTIDE SEQUENCE</scope>
    <source>
        <strain evidence="1">RS5133</strain>
    </source>
</reference>
<keyword evidence="2" id="KW-1185">Reference proteome</keyword>
<feature type="non-terminal residue" evidence="1">
    <location>
        <position position="1"/>
    </location>
</feature>
<dbReference type="EMBL" id="BTSY01000001">
    <property type="protein sequence ID" value="GMT11744.1"/>
    <property type="molecule type" value="Genomic_DNA"/>
</dbReference>
<dbReference type="AlphaFoldDB" id="A0AAV5UZI7"/>
<comment type="caution">
    <text evidence="1">The sequence shown here is derived from an EMBL/GenBank/DDBJ whole genome shotgun (WGS) entry which is preliminary data.</text>
</comment>
<accession>A0AAV5UZI7</accession>
<organism evidence="1 2">
    <name type="scientific">Pristionchus fissidentatus</name>
    <dbReference type="NCBI Taxonomy" id="1538716"/>
    <lineage>
        <taxon>Eukaryota</taxon>
        <taxon>Metazoa</taxon>
        <taxon>Ecdysozoa</taxon>
        <taxon>Nematoda</taxon>
        <taxon>Chromadorea</taxon>
        <taxon>Rhabditida</taxon>
        <taxon>Rhabditina</taxon>
        <taxon>Diplogasteromorpha</taxon>
        <taxon>Diplogasteroidea</taxon>
        <taxon>Neodiplogasteridae</taxon>
        <taxon>Pristionchus</taxon>
    </lineage>
</organism>
<dbReference type="Proteomes" id="UP001432322">
    <property type="component" value="Unassembled WGS sequence"/>
</dbReference>
<sequence>FEDRFCLSSICSRLYRVDKEVGSYRVENVRISQLMKDIMISYCLHPKEGRPSWTLGRTEFTRRIFREASIGHIDFRDSQLLPRASDLSMLDTINTYDSVST</sequence>
<evidence type="ECO:0000313" key="2">
    <source>
        <dbReference type="Proteomes" id="UP001432322"/>
    </source>
</evidence>
<gene>
    <name evidence="1" type="ORF">PFISCL1PPCAC_3041</name>
</gene>
<evidence type="ECO:0000313" key="1">
    <source>
        <dbReference type="EMBL" id="GMT11744.1"/>
    </source>
</evidence>
<name>A0AAV5UZI7_9BILA</name>
<feature type="non-terminal residue" evidence="1">
    <location>
        <position position="101"/>
    </location>
</feature>
<protein>
    <submittedName>
        <fullName evidence="1">Uncharacterized protein</fullName>
    </submittedName>
</protein>